<organism evidence="2 3">
    <name type="scientific">Tengunoibacter tsumagoiensis</name>
    <dbReference type="NCBI Taxonomy" id="2014871"/>
    <lineage>
        <taxon>Bacteria</taxon>
        <taxon>Bacillati</taxon>
        <taxon>Chloroflexota</taxon>
        <taxon>Ktedonobacteria</taxon>
        <taxon>Ktedonobacterales</taxon>
        <taxon>Dictyobacteraceae</taxon>
        <taxon>Tengunoibacter</taxon>
    </lineage>
</organism>
<dbReference type="Gene3D" id="1.10.260.40">
    <property type="entry name" value="lambda repressor-like DNA-binding domains"/>
    <property type="match status" value="1"/>
</dbReference>
<dbReference type="Gene3D" id="1.25.40.10">
    <property type="entry name" value="Tetratricopeptide repeat domain"/>
    <property type="match status" value="1"/>
</dbReference>
<dbReference type="InterPro" id="IPR010982">
    <property type="entry name" value="Lambda_DNA-bd_dom_sf"/>
</dbReference>
<name>A0A401ZUU8_9CHLR</name>
<comment type="caution">
    <text evidence="2">The sequence shown here is derived from an EMBL/GenBank/DDBJ whole genome shotgun (WGS) entry which is preliminary data.</text>
</comment>
<dbReference type="EMBL" id="BIFR01000001">
    <property type="protein sequence ID" value="GCE10494.1"/>
    <property type="molecule type" value="Genomic_DNA"/>
</dbReference>
<dbReference type="SMART" id="SM00530">
    <property type="entry name" value="HTH_XRE"/>
    <property type="match status" value="1"/>
</dbReference>
<keyword evidence="3" id="KW-1185">Reference proteome</keyword>
<dbReference type="SUPFAM" id="SSF48452">
    <property type="entry name" value="TPR-like"/>
    <property type="match status" value="1"/>
</dbReference>
<evidence type="ECO:0000313" key="3">
    <source>
        <dbReference type="Proteomes" id="UP000287352"/>
    </source>
</evidence>
<evidence type="ECO:0000259" key="1">
    <source>
        <dbReference type="PROSITE" id="PS50943"/>
    </source>
</evidence>
<accession>A0A401ZUU8</accession>
<dbReference type="CDD" id="cd00093">
    <property type="entry name" value="HTH_XRE"/>
    <property type="match status" value="1"/>
</dbReference>
<dbReference type="Pfam" id="PF01381">
    <property type="entry name" value="HTH_3"/>
    <property type="match status" value="1"/>
</dbReference>
<dbReference type="InterPro" id="IPR011990">
    <property type="entry name" value="TPR-like_helical_dom_sf"/>
</dbReference>
<reference evidence="3" key="1">
    <citation type="submission" date="2018-12" db="EMBL/GenBank/DDBJ databases">
        <title>Tengunoibacter tsumagoiensis gen. nov., sp. nov., Dictyobacter kobayashii sp. nov., D. alpinus sp. nov., and D. joshuensis sp. nov. and description of Dictyobacteraceae fam. nov. within the order Ktedonobacterales isolated from Tengu-no-mugimeshi.</title>
        <authorList>
            <person name="Wang C.M."/>
            <person name="Zheng Y."/>
            <person name="Sakai Y."/>
            <person name="Toyoda A."/>
            <person name="Minakuchi Y."/>
            <person name="Abe K."/>
            <person name="Yokota A."/>
            <person name="Yabe S."/>
        </authorList>
    </citation>
    <scope>NUCLEOTIDE SEQUENCE [LARGE SCALE GENOMIC DNA]</scope>
    <source>
        <strain evidence="3">Uno3</strain>
    </source>
</reference>
<proteinExistence type="predicted"/>
<dbReference type="InterPro" id="IPR001387">
    <property type="entry name" value="Cro/C1-type_HTH"/>
</dbReference>
<feature type="domain" description="HTH cro/C1-type" evidence="1">
    <location>
        <begin position="8"/>
        <end position="62"/>
    </location>
</feature>
<evidence type="ECO:0000313" key="2">
    <source>
        <dbReference type="EMBL" id="GCE10494.1"/>
    </source>
</evidence>
<sequence>MEKQNNLLKSARMKKRWTLEFASGQVGVSRSTYIRWEAGAQIPRLSSLTALCHTFEMSPEELGFSQSFDRKKSPPLLNEKPLEEEVSEEEQLANLPEALVIWDMGLTSCWQWYMAGGQTELERLMPTYLSRLARPTLYPGPDQRTAASLTSQVYQLIALLDLQRGDYVSAQTNGTQALVYSQLAKDWNMYVAAQIRLAIIFSARKRIGSALIAYNDALRRINADNNHVSPMLHSWIFAGLAEIQATMGRDTEAMQFIKLAFAVFPEHPEDDPCITYAQCDRSMLYLYQGQVFLRLGQPRLAWEAFSQIDDFKPSPPARVRAEFLKHRTYTSLVLGNMIQTCIYLEAAARAAQEIHSDLAFSEVYTLYEHMLAIWGGEVRVRNLARLFQR</sequence>
<dbReference type="GO" id="GO:0003677">
    <property type="term" value="F:DNA binding"/>
    <property type="evidence" value="ECO:0007669"/>
    <property type="project" value="InterPro"/>
</dbReference>
<dbReference type="PROSITE" id="PS50943">
    <property type="entry name" value="HTH_CROC1"/>
    <property type="match status" value="1"/>
</dbReference>
<gene>
    <name evidence="2" type="ORF">KTT_03530</name>
</gene>
<dbReference type="AlphaFoldDB" id="A0A401ZUU8"/>
<dbReference type="SUPFAM" id="SSF47413">
    <property type="entry name" value="lambda repressor-like DNA-binding domains"/>
    <property type="match status" value="1"/>
</dbReference>
<protein>
    <recommendedName>
        <fullName evidence="1">HTH cro/C1-type domain-containing protein</fullName>
    </recommendedName>
</protein>
<dbReference type="Proteomes" id="UP000287352">
    <property type="component" value="Unassembled WGS sequence"/>
</dbReference>
<dbReference type="RefSeq" id="WP_161975205.1">
    <property type="nucleotide sequence ID" value="NZ_BIFR01000001.1"/>
</dbReference>